<reference evidence="1" key="2">
    <citation type="journal article" date="2023" name="Int. J. Mol. Sci.">
        <title>De Novo Assembly and Annotation of 11 Diverse Shrub Willow (Salix) Genomes Reveals Novel Gene Organization in Sex-Linked Regions.</title>
        <authorList>
            <person name="Hyden B."/>
            <person name="Feng K."/>
            <person name="Yates T.B."/>
            <person name="Jawdy S."/>
            <person name="Cereghino C."/>
            <person name="Smart L.B."/>
            <person name="Muchero W."/>
        </authorList>
    </citation>
    <scope>NUCLEOTIDE SEQUENCE</scope>
    <source>
        <tissue evidence="1">Shoot tip</tissue>
    </source>
</reference>
<accession>A0A9Q0WH41</accession>
<evidence type="ECO:0000313" key="2">
    <source>
        <dbReference type="Proteomes" id="UP001151532"/>
    </source>
</evidence>
<gene>
    <name evidence="1" type="ORF">OIU79_022561</name>
</gene>
<keyword evidence="2" id="KW-1185">Reference proteome</keyword>
<dbReference type="Proteomes" id="UP001151532">
    <property type="component" value="Chromosome 4"/>
</dbReference>
<dbReference type="EMBL" id="JAPFFK010000004">
    <property type="protein sequence ID" value="KAJ6766623.1"/>
    <property type="molecule type" value="Genomic_DNA"/>
</dbReference>
<protein>
    <submittedName>
        <fullName evidence="1">Uncharacterized protein</fullName>
    </submittedName>
</protein>
<organism evidence="1 2">
    <name type="scientific">Salix purpurea</name>
    <name type="common">Purple osier willow</name>
    <dbReference type="NCBI Taxonomy" id="77065"/>
    <lineage>
        <taxon>Eukaryota</taxon>
        <taxon>Viridiplantae</taxon>
        <taxon>Streptophyta</taxon>
        <taxon>Embryophyta</taxon>
        <taxon>Tracheophyta</taxon>
        <taxon>Spermatophyta</taxon>
        <taxon>Magnoliopsida</taxon>
        <taxon>eudicotyledons</taxon>
        <taxon>Gunneridae</taxon>
        <taxon>Pentapetalae</taxon>
        <taxon>rosids</taxon>
        <taxon>fabids</taxon>
        <taxon>Malpighiales</taxon>
        <taxon>Salicaceae</taxon>
        <taxon>Saliceae</taxon>
        <taxon>Salix</taxon>
    </lineage>
</organism>
<reference evidence="1" key="1">
    <citation type="submission" date="2022-11" db="EMBL/GenBank/DDBJ databases">
        <authorList>
            <person name="Hyden B.L."/>
            <person name="Feng K."/>
            <person name="Yates T."/>
            <person name="Jawdy S."/>
            <person name="Smart L.B."/>
            <person name="Muchero W."/>
        </authorList>
    </citation>
    <scope>NUCLEOTIDE SEQUENCE</scope>
    <source>
        <tissue evidence="1">Shoot tip</tissue>
    </source>
</reference>
<sequence length="106" mass="11974">MQKNRIPLLKNLWISHTGIGHMALDSTCPIPVRTSTTSTSNCFIIAKSIIPKSEIIHATLRTSTGLKGSKYNICYPLRCENITSNNCSLFTWREERAFRNMDSNRG</sequence>
<evidence type="ECO:0000313" key="1">
    <source>
        <dbReference type="EMBL" id="KAJ6766623.1"/>
    </source>
</evidence>
<proteinExistence type="predicted"/>
<dbReference type="AlphaFoldDB" id="A0A9Q0WH41"/>
<name>A0A9Q0WH41_SALPP</name>
<comment type="caution">
    <text evidence="1">The sequence shown here is derived from an EMBL/GenBank/DDBJ whole genome shotgun (WGS) entry which is preliminary data.</text>
</comment>